<dbReference type="OrthoDB" id="341421at2759"/>
<feature type="region of interest" description="Disordered" evidence="4">
    <location>
        <begin position="251"/>
        <end position="280"/>
    </location>
</feature>
<dbReference type="Pfam" id="PF09273">
    <property type="entry name" value="Rubis-subs-bind"/>
    <property type="match status" value="1"/>
</dbReference>
<name>A0A8H3TVX0_9TREE</name>
<dbReference type="InterPro" id="IPR046341">
    <property type="entry name" value="SET_dom_sf"/>
</dbReference>
<evidence type="ECO:0000313" key="6">
    <source>
        <dbReference type="EMBL" id="GHJ87720.1"/>
    </source>
</evidence>
<dbReference type="EMBL" id="BLZA01000023">
    <property type="protein sequence ID" value="GHJ87720.1"/>
    <property type="molecule type" value="Genomic_DNA"/>
</dbReference>
<reference evidence="6" key="1">
    <citation type="submission" date="2020-07" db="EMBL/GenBank/DDBJ databases">
        <title>Draft Genome Sequence of a Deep-Sea Yeast, Naganishia (Cryptococcus) liquefaciens strain N6.</title>
        <authorList>
            <person name="Han Y.W."/>
            <person name="Kajitani R."/>
            <person name="Morimoto H."/>
            <person name="Parhat M."/>
            <person name="Tsubouchi H."/>
            <person name="Bakenova O."/>
            <person name="Ogata M."/>
            <person name="Argunhan B."/>
            <person name="Aoki R."/>
            <person name="Kajiwara S."/>
            <person name="Itoh T."/>
            <person name="Iwasaki H."/>
        </authorList>
    </citation>
    <scope>NUCLEOTIDE SEQUENCE</scope>
    <source>
        <strain evidence="6">N6</strain>
    </source>
</reference>
<accession>A0A8H3TVX0</accession>
<feature type="domain" description="Rubisco LSMT substrate-binding" evidence="5">
    <location>
        <begin position="405"/>
        <end position="541"/>
    </location>
</feature>
<comment type="caution">
    <text evidence="6">The sequence shown here is derived from an EMBL/GenBank/DDBJ whole genome shotgun (WGS) entry which is preliminary data.</text>
</comment>
<feature type="region of interest" description="Disordered" evidence="4">
    <location>
        <begin position="315"/>
        <end position="338"/>
    </location>
</feature>
<feature type="compositionally biased region" description="Polar residues" evidence="4">
    <location>
        <begin position="81"/>
        <end position="96"/>
    </location>
</feature>
<feature type="region of interest" description="Disordered" evidence="4">
    <location>
        <begin position="75"/>
        <end position="104"/>
    </location>
</feature>
<sequence>MNSEDEKWDRLTAWMDDVSRGRWQRKNLQVEFRNVPGAGRGLFATHDIAPGSVILELPATTLLHPRTIEAADNDARAEGTPNPTSLHPSVFPQTITGKRDRREGRMTTTQTLSLYLALNRRSSPQKGDSRFCPWSAYLATLPTAFRPWHPLTWIIEPVRDAPDSEHWPSLHHLVKTYVPVSALEKLLDMLGRYREDVKMMERGVSQSLEISPDDSLRKAWSEVTQEDLLWAWLNVNTRTLYLDLEMPPISKSAYAEPDDTGKRTRSESDSEQQNHTMGPLLDLANHTHLRIDHSESMSADTIPVHLCSVHLVEEPSGGSLKNGAPQTRRAGPSSWRKRTLQMRAPKSTGLKKGDQAVFAYGPHSDQTLFSEYGFVPSDGQNPWNEIRLDDHINAAWREFDDPSVVSLKSEVLAINGYLDDYTLHASPSPAHPSHRLLVAMRLMYAQIPEKALQSYLDDPSSRIASPILQAFVDMTMGINDAVSDENEATVRTALRSICASRLRNVDDKVAALSAQPYPDAGPIVDAKRMVEQLWANDREILKGVVGSLDDNVIF</sequence>
<evidence type="ECO:0000259" key="5">
    <source>
        <dbReference type="Pfam" id="PF09273"/>
    </source>
</evidence>
<feature type="compositionally biased region" description="Basic and acidic residues" evidence="4">
    <location>
        <begin position="259"/>
        <end position="268"/>
    </location>
</feature>
<evidence type="ECO:0000256" key="4">
    <source>
        <dbReference type="SAM" id="MobiDB-lite"/>
    </source>
</evidence>
<protein>
    <recommendedName>
        <fullName evidence="5">Rubisco LSMT substrate-binding domain-containing protein</fullName>
    </recommendedName>
</protein>
<dbReference type="InterPro" id="IPR050600">
    <property type="entry name" value="SETD3_SETD6_MTase"/>
</dbReference>
<dbReference type="Proteomes" id="UP000620104">
    <property type="component" value="Unassembled WGS sequence"/>
</dbReference>
<dbReference type="AlphaFoldDB" id="A0A8H3TVX0"/>
<dbReference type="SUPFAM" id="SSF82199">
    <property type="entry name" value="SET domain"/>
    <property type="match status" value="1"/>
</dbReference>
<dbReference type="InterPro" id="IPR015353">
    <property type="entry name" value="Rubisco_LSMT_subst-bd"/>
</dbReference>
<proteinExistence type="predicted"/>
<evidence type="ECO:0000256" key="1">
    <source>
        <dbReference type="ARBA" id="ARBA00022603"/>
    </source>
</evidence>
<keyword evidence="1" id="KW-0489">Methyltransferase</keyword>
<dbReference type="GO" id="GO:0016279">
    <property type="term" value="F:protein-lysine N-methyltransferase activity"/>
    <property type="evidence" value="ECO:0007669"/>
    <property type="project" value="UniProtKB-ARBA"/>
</dbReference>
<evidence type="ECO:0000313" key="7">
    <source>
        <dbReference type="Proteomes" id="UP000620104"/>
    </source>
</evidence>
<keyword evidence="2" id="KW-0808">Transferase</keyword>
<keyword evidence="7" id="KW-1185">Reference proteome</keyword>
<dbReference type="Gene3D" id="3.90.1410.10">
    <property type="entry name" value="set domain protein methyltransferase, domain 1"/>
    <property type="match status" value="1"/>
</dbReference>
<organism evidence="6 7">
    <name type="scientific">Naganishia liquefaciens</name>
    <dbReference type="NCBI Taxonomy" id="104408"/>
    <lineage>
        <taxon>Eukaryota</taxon>
        <taxon>Fungi</taxon>
        <taxon>Dikarya</taxon>
        <taxon>Basidiomycota</taxon>
        <taxon>Agaricomycotina</taxon>
        <taxon>Tremellomycetes</taxon>
        <taxon>Filobasidiales</taxon>
        <taxon>Filobasidiaceae</taxon>
        <taxon>Naganishia</taxon>
    </lineage>
</organism>
<evidence type="ECO:0000256" key="2">
    <source>
        <dbReference type="ARBA" id="ARBA00022679"/>
    </source>
</evidence>
<gene>
    <name evidence="6" type="ORF">NliqN6_4122</name>
</gene>
<dbReference type="PANTHER" id="PTHR13271">
    <property type="entry name" value="UNCHARACTERIZED PUTATIVE METHYLTRANSFERASE"/>
    <property type="match status" value="1"/>
</dbReference>
<dbReference type="GO" id="GO:0032259">
    <property type="term" value="P:methylation"/>
    <property type="evidence" value="ECO:0007669"/>
    <property type="project" value="UniProtKB-KW"/>
</dbReference>
<evidence type="ECO:0000256" key="3">
    <source>
        <dbReference type="ARBA" id="ARBA00022691"/>
    </source>
</evidence>
<keyword evidence="3" id="KW-0949">S-adenosyl-L-methionine</keyword>
<dbReference type="PANTHER" id="PTHR13271:SF47">
    <property type="entry name" value="ACTIN-HISTIDINE N-METHYLTRANSFERASE"/>
    <property type="match status" value="1"/>
</dbReference>